<dbReference type="Proteomes" id="UP001082703">
    <property type="component" value="Unassembled WGS sequence"/>
</dbReference>
<name>A0ABT4BRW5_9FIRM</name>
<evidence type="ECO:0000313" key="1">
    <source>
        <dbReference type="EMBL" id="MCY1712676.1"/>
    </source>
</evidence>
<evidence type="ECO:0008006" key="3">
    <source>
        <dbReference type="Google" id="ProtNLM"/>
    </source>
</evidence>
<accession>A0ABT4BRW5</accession>
<dbReference type="EMBL" id="JAPOHA010000001">
    <property type="protein sequence ID" value="MCY1712676.1"/>
    <property type="molecule type" value="Genomic_DNA"/>
</dbReference>
<evidence type="ECO:0000313" key="2">
    <source>
        <dbReference type="Proteomes" id="UP001082703"/>
    </source>
</evidence>
<proteinExistence type="predicted"/>
<sequence>MKTIYLIKSPKENISEVVSICERFPQKTTLTDGENYVVNAKSIIGAAYAAVEWQTVRLEVKEEIPVLERLLKQKDLVEGF</sequence>
<dbReference type="RefSeq" id="WP_268056688.1">
    <property type="nucleotide sequence ID" value="NZ_JAPOHA010000001.1"/>
</dbReference>
<reference evidence="1 2" key="1">
    <citation type="submission" date="2022-11" db="EMBL/GenBank/DDBJ databases">
        <authorList>
            <person name="Caiyu Z."/>
        </authorList>
    </citation>
    <scope>NUCLEOTIDE SEQUENCE [LARGE SCALE GENOMIC DNA]</scope>
    <source>
        <strain evidence="1 2">YR-4</strain>
    </source>
</reference>
<comment type="caution">
    <text evidence="1">The sequence shown here is derived from an EMBL/GenBank/DDBJ whole genome shotgun (WGS) entry which is preliminary data.</text>
</comment>
<gene>
    <name evidence="1" type="ORF">OUY18_00190</name>
</gene>
<protein>
    <recommendedName>
        <fullName evidence="3">HPr domain-containing protein</fullName>
    </recommendedName>
</protein>
<keyword evidence="2" id="KW-1185">Reference proteome</keyword>
<organism evidence="1 2">
    <name type="scientific">Caproiciproducens galactitolivorans</name>
    <dbReference type="NCBI Taxonomy" id="642589"/>
    <lineage>
        <taxon>Bacteria</taxon>
        <taxon>Bacillati</taxon>
        <taxon>Bacillota</taxon>
        <taxon>Clostridia</taxon>
        <taxon>Eubacteriales</taxon>
        <taxon>Acutalibacteraceae</taxon>
        <taxon>Caproiciproducens</taxon>
    </lineage>
</organism>